<keyword evidence="2" id="KW-1185">Reference proteome</keyword>
<name>A0A1I7Z3D6_9BILA</name>
<dbReference type="AlphaFoldDB" id="A0A1I7Z3D6"/>
<organism evidence="2 3">
    <name type="scientific">Steinernema glaseri</name>
    <dbReference type="NCBI Taxonomy" id="37863"/>
    <lineage>
        <taxon>Eukaryota</taxon>
        <taxon>Metazoa</taxon>
        <taxon>Ecdysozoa</taxon>
        <taxon>Nematoda</taxon>
        <taxon>Chromadorea</taxon>
        <taxon>Rhabditida</taxon>
        <taxon>Tylenchina</taxon>
        <taxon>Panagrolaimomorpha</taxon>
        <taxon>Strongyloidoidea</taxon>
        <taxon>Steinernematidae</taxon>
        <taxon>Steinernema</taxon>
    </lineage>
</organism>
<evidence type="ECO:0000256" key="1">
    <source>
        <dbReference type="SAM" id="Coils"/>
    </source>
</evidence>
<feature type="coiled-coil region" evidence="1">
    <location>
        <begin position="165"/>
        <end position="192"/>
    </location>
</feature>
<protein>
    <submittedName>
        <fullName evidence="3">Leucine zipper transcription factor-like protein 1</fullName>
    </submittedName>
</protein>
<proteinExistence type="predicted"/>
<keyword evidence="1" id="KW-0175">Coiled coil</keyword>
<evidence type="ECO:0000313" key="3">
    <source>
        <dbReference type="WBParaSite" id="L893_g22366.t1"/>
    </source>
</evidence>
<dbReference type="Proteomes" id="UP000095287">
    <property type="component" value="Unplaced"/>
</dbReference>
<reference evidence="3" key="1">
    <citation type="submission" date="2016-11" db="UniProtKB">
        <authorList>
            <consortium name="WormBaseParasite"/>
        </authorList>
    </citation>
    <scope>IDENTIFICATION</scope>
</reference>
<sequence>MDTFLLMLFKSRVCGECRGSEPRRTEDVQQRPPSPELLKRRGVSTVLVSIMNDNEGEQMKTFMNKLVREVSLGATSIDVLANDAHEAIMSASGELIFQQLNKILRGRGLSVDQKNEILHKLNLKKHRQAESSLLREEIQRDLENARSVPDTIEVPDFKGLTVQGREDLHQELQQAVLQKKKAAEEYKKLIQVHHILLEETIHHVGQEVGIPRDLLEQAR</sequence>
<accession>A0A1I7Z3D6</accession>
<evidence type="ECO:0000313" key="2">
    <source>
        <dbReference type="Proteomes" id="UP000095287"/>
    </source>
</evidence>
<dbReference type="WBParaSite" id="L893_g22366.t1">
    <property type="protein sequence ID" value="L893_g22366.t1"/>
    <property type="gene ID" value="L893_g22366"/>
</dbReference>